<protein>
    <submittedName>
        <fullName evidence="2">TIGR02680 family protein</fullName>
    </submittedName>
</protein>
<name>A0A9D1TJM9_9BACI</name>
<dbReference type="EMBL" id="DXHX01000093">
    <property type="protein sequence ID" value="HIV74651.1"/>
    <property type="molecule type" value="Genomic_DNA"/>
</dbReference>
<reference evidence="2" key="2">
    <citation type="submission" date="2021-04" db="EMBL/GenBank/DDBJ databases">
        <authorList>
            <person name="Gilroy R."/>
        </authorList>
    </citation>
    <scope>NUCLEOTIDE SEQUENCE</scope>
    <source>
        <strain evidence="2">CHK169-2315</strain>
    </source>
</reference>
<reference evidence="2" key="1">
    <citation type="journal article" date="2021" name="PeerJ">
        <title>Extensive microbial diversity within the chicken gut microbiome revealed by metagenomics and culture.</title>
        <authorList>
            <person name="Gilroy R."/>
            <person name="Ravi A."/>
            <person name="Getino M."/>
            <person name="Pursley I."/>
            <person name="Horton D.L."/>
            <person name="Alikhan N.F."/>
            <person name="Baker D."/>
            <person name="Gharbi K."/>
            <person name="Hall N."/>
            <person name="Watson M."/>
            <person name="Adriaenssens E.M."/>
            <person name="Foster-Nyarko E."/>
            <person name="Jarju S."/>
            <person name="Secka A."/>
            <person name="Antonio M."/>
            <person name="Oren A."/>
            <person name="Chaudhuri R.R."/>
            <person name="La Ragione R."/>
            <person name="Hildebrand F."/>
            <person name="Pallen M.J."/>
        </authorList>
    </citation>
    <scope>NUCLEOTIDE SEQUENCE</scope>
    <source>
        <strain evidence="2">CHK169-2315</strain>
    </source>
</reference>
<dbReference type="NCBIfam" id="TIGR02680">
    <property type="entry name" value="TIGR02680 family protein"/>
    <property type="match status" value="1"/>
</dbReference>
<dbReference type="Proteomes" id="UP000823937">
    <property type="component" value="Unassembled WGS sequence"/>
</dbReference>
<feature type="coiled-coil region" evidence="1">
    <location>
        <begin position="236"/>
        <end position="263"/>
    </location>
</feature>
<accession>A0A9D1TJM9</accession>
<gene>
    <name evidence="2" type="ORF">H9895_06160</name>
</gene>
<proteinExistence type="predicted"/>
<evidence type="ECO:0000256" key="1">
    <source>
        <dbReference type="SAM" id="Coils"/>
    </source>
</evidence>
<dbReference type="Pfam" id="PF13558">
    <property type="entry name" value="SbcC_Walker_B"/>
    <property type="match status" value="1"/>
</dbReference>
<feature type="coiled-coil region" evidence="1">
    <location>
        <begin position="884"/>
        <end position="944"/>
    </location>
</feature>
<evidence type="ECO:0000313" key="2">
    <source>
        <dbReference type="EMBL" id="HIV74651.1"/>
    </source>
</evidence>
<feature type="coiled-coil region" evidence="1">
    <location>
        <begin position="445"/>
        <end position="496"/>
    </location>
</feature>
<keyword evidence="1" id="KW-0175">Coiled coil</keyword>
<dbReference type="SUPFAM" id="SSF52540">
    <property type="entry name" value="P-loop containing nucleoside triphosphate hydrolases"/>
    <property type="match status" value="1"/>
</dbReference>
<dbReference type="InterPro" id="IPR027417">
    <property type="entry name" value="P-loop_NTPase"/>
</dbReference>
<sequence length="1369" mass="161451">MDKINKWQMNRAGLLNFWYYSDEIFNFADGKLLLRGSNGSGKSVTMQSILPVLLDGRTSSDRLDPFGSRARKIEDYLLGEKEIVDREERTGYLFLEFKQKDLDQYITVGIGLQARRYKNLNFWGFVITDNRRINKDFYLYEEAYNAGEKQQLPLSRVQLENRIGNGGHVVKTRGEYRALVNKYIFGFETNEAYEDLIKLLIQLRSPKLSKDFRPTVIYEILEAALPPLTDEDLRHLSDTIEHMDQTKQQIEQLEREQTSLQRIIEKYDLYNTHRLIETAQHYIKTQKQVTEMDAKLKDEKKHAQSLTEEITILHQRNKVLSEEEEVLEKQKERLEKHEVWNLEEEKIKEENALQLVQADIQRKDTTLTQKVKQELRNKEQLDQIETNIYTLERTLADQLEELADIAEMTAFEQHGLNEDDFKRNKTNKFDFSVWHKEANTHYSLLEQIEAIFRQYEQEKEAITVLEGHIATLQRTIDKKENEKADWERIFERDKQTQMSEIHHWVKEHPYMTMDEALLQETSRQLENLYEKGTYDDIRTPYYRATNNFERKINEVIAEQTHSLNIKNTEKKERELLLEQWKEAKDPEPPYMQEATIEARTHLLKNNIAFVPFYEAVEFQAHVDEATKKHIEAALIDAGLIQALVTDVPLDVTHDKVIQPNPQLMAHTLADYLQPDVDESQSVSQAHIEEVLQSIIVDEIGMGESTVIRTDGTYTIGLLKGHAVPVEAVRFIGENARKRYRLEQIALLTEEISKINEEINSIYHTRQTLESDIAGARKMMEQFPDDTDLQTAFQYIQQYDTEIRSYDNQMQQENTKLSNKLTDFHTLKREIHSKTRNMPIDENREAYYEAKNNQLIYERTLHTLANTHMNIQNESQNERQTRAYLEDISDEIDDIKGEINMLQGRVSTMNKNIAMIEEQLQSEEAENIREEIQQVMSKLTSIKTEITDNNQILPHKEAAYAQIETAIQEMIKKLHFEQKMLEAWKSTFEEEKTNQFIKLPEEDNEEKLAKWIISTWRDAQNDGSKIESQLAKVFYEERSNLLEYRMTEQITTIQHMFEPSEFWTNDQTIVYHHWLERAKRRIIQLDFEGKRLSPYAVHKKLTEDYTRQQTYLNEKDEQLYEEILFESVGKKLRSRIQRAENWTKQMNALMKESDSGSGITFSIQWKPRTAESEEQLDTKDLVQLLRRDPRLLKEDDLHAVSNHFRSKIDRAKELSQYEGEGNTLLQVLKEVLDYRYWFSFVLSFERLGEPKRELTNNRFYQFSGGEKAMAMYIPLFTACYSRYKEADPSAPYIISLDEAFAGVDDENISTMFNIVEQLDFDYIMNSQILWGDYPTVSNLSIYELIRPKNANFVSLIPYHWDGKVRQQVEV</sequence>
<evidence type="ECO:0000313" key="3">
    <source>
        <dbReference type="Proteomes" id="UP000823937"/>
    </source>
</evidence>
<comment type="caution">
    <text evidence="2">The sequence shown here is derived from an EMBL/GenBank/DDBJ whole genome shotgun (WGS) entry which is preliminary data.</text>
</comment>
<feature type="coiled-coil region" evidence="1">
    <location>
        <begin position="289"/>
        <end position="337"/>
    </location>
</feature>
<dbReference type="InterPro" id="IPR013496">
    <property type="entry name" value="CHP02680"/>
</dbReference>
<organism evidence="2 3">
    <name type="scientific">Candidatus Pseudogracilibacillus intestinigallinarum</name>
    <dbReference type="NCBI Taxonomy" id="2838742"/>
    <lineage>
        <taxon>Bacteria</taxon>
        <taxon>Bacillati</taxon>
        <taxon>Bacillota</taxon>
        <taxon>Bacilli</taxon>
        <taxon>Bacillales</taxon>
        <taxon>Bacillaceae</taxon>
        <taxon>Pseudogracilibacillus</taxon>
    </lineage>
</organism>